<keyword evidence="2" id="KW-0472">Membrane</keyword>
<comment type="caution">
    <text evidence="4">The sequence shown here is derived from an EMBL/GenBank/DDBJ whole genome shotgun (WGS) entry which is preliminary data.</text>
</comment>
<proteinExistence type="predicted"/>
<dbReference type="EMBL" id="QXFT01001579">
    <property type="protein sequence ID" value="KAE9315067.1"/>
    <property type="molecule type" value="Genomic_DNA"/>
</dbReference>
<dbReference type="SUPFAM" id="SSF48647">
    <property type="entry name" value="Fungal elicitin"/>
    <property type="match status" value="1"/>
</dbReference>
<keyword evidence="2" id="KW-1133">Transmembrane helix</keyword>
<dbReference type="InterPro" id="IPR036470">
    <property type="entry name" value="Elicitin_sf"/>
</dbReference>
<keyword evidence="2" id="KW-0812">Transmembrane</keyword>
<feature type="region of interest" description="Disordered" evidence="1">
    <location>
        <begin position="255"/>
        <end position="330"/>
    </location>
</feature>
<protein>
    <submittedName>
        <fullName evidence="4">Uncharacterized protein</fullName>
    </submittedName>
</protein>
<organism evidence="4 6">
    <name type="scientific">Phytophthora rubi</name>
    <dbReference type="NCBI Taxonomy" id="129364"/>
    <lineage>
        <taxon>Eukaryota</taxon>
        <taxon>Sar</taxon>
        <taxon>Stramenopiles</taxon>
        <taxon>Oomycota</taxon>
        <taxon>Peronosporomycetes</taxon>
        <taxon>Peronosporales</taxon>
        <taxon>Peronosporaceae</taxon>
        <taxon>Phytophthora</taxon>
    </lineage>
</organism>
<evidence type="ECO:0000313" key="8">
    <source>
        <dbReference type="Proteomes" id="UP000435112"/>
    </source>
</evidence>
<evidence type="ECO:0000313" key="7">
    <source>
        <dbReference type="Proteomes" id="UP000434957"/>
    </source>
</evidence>
<feature type="compositionally biased region" description="Low complexity" evidence="1">
    <location>
        <begin position="276"/>
        <end position="319"/>
    </location>
</feature>
<evidence type="ECO:0000313" key="3">
    <source>
        <dbReference type="EMBL" id="KAE8999446.1"/>
    </source>
</evidence>
<evidence type="ECO:0000256" key="2">
    <source>
        <dbReference type="SAM" id="Phobius"/>
    </source>
</evidence>
<evidence type="ECO:0000313" key="6">
    <source>
        <dbReference type="Proteomes" id="UP000429607"/>
    </source>
</evidence>
<dbReference type="GO" id="GO:0005576">
    <property type="term" value="C:extracellular region"/>
    <property type="evidence" value="ECO:0007669"/>
    <property type="project" value="InterPro"/>
</dbReference>
<dbReference type="EMBL" id="QXFU01001580">
    <property type="protein sequence ID" value="KAE8999446.1"/>
    <property type="molecule type" value="Genomic_DNA"/>
</dbReference>
<dbReference type="OrthoDB" id="115727at2759"/>
<dbReference type="Proteomes" id="UP000435112">
    <property type="component" value="Unassembled WGS sequence"/>
</dbReference>
<dbReference type="Proteomes" id="UP000434957">
    <property type="component" value="Unassembled WGS sequence"/>
</dbReference>
<dbReference type="AlphaFoldDB" id="A0A6A3KN99"/>
<evidence type="ECO:0000313" key="5">
    <source>
        <dbReference type="EMBL" id="KAE9315067.1"/>
    </source>
</evidence>
<dbReference type="EMBL" id="QXFV01001462">
    <property type="protein sequence ID" value="KAE9005283.1"/>
    <property type="molecule type" value="Genomic_DNA"/>
</dbReference>
<dbReference type="Proteomes" id="UP000429607">
    <property type="component" value="Unassembled WGS sequence"/>
</dbReference>
<gene>
    <name evidence="4" type="ORF">PR001_g17490</name>
    <name evidence="3" type="ORF">PR002_g18451</name>
    <name evidence="5" type="ORF">PR003_g19084</name>
</gene>
<feature type="transmembrane region" description="Helical" evidence="2">
    <location>
        <begin position="358"/>
        <end position="376"/>
    </location>
</feature>
<name>A0A6A3KN99_9STRA</name>
<keyword evidence="7" id="KW-1185">Reference proteome</keyword>
<reference evidence="6 8" key="1">
    <citation type="submission" date="2018-09" db="EMBL/GenBank/DDBJ databases">
        <title>Genomic investigation of the strawberry pathogen Phytophthora fragariae indicates pathogenicity is determined by transcriptional variation in three key races.</title>
        <authorList>
            <person name="Adams T.M."/>
            <person name="Armitage A.D."/>
            <person name="Sobczyk M.K."/>
            <person name="Bates H.J."/>
            <person name="Dunwell J.M."/>
            <person name="Nellist C.F."/>
            <person name="Harrison R.J."/>
        </authorList>
    </citation>
    <scope>NUCLEOTIDE SEQUENCE [LARGE SCALE GENOMIC DNA]</scope>
    <source>
        <strain evidence="4 6">SCRP249</strain>
        <strain evidence="3 8">SCRP324</strain>
        <strain evidence="5 7">SCRP333</strain>
    </source>
</reference>
<sequence>MALSRRSNVAKWPQFRITGSRSRCRRRHAGFSSKLLLVVTLLAVTLAPLVTSSSAQEPIISQAQEPSEHAYVAGSQLTMWWGLRGDVGAAITQLGGIQQCPDPVNVRVDRILLEDAALGPCRQSAGDFDVKQLLQSSAEVLVPSQGQTTRLCSSGACAAWISLAVDAAWLPDCKYRQSQASVRSLAETLLRIREDLMAPSVETGAVAPNASLFREFYQLNQLVNLWSMRGDMLNEVGAPVMEVARRLENFSMMGSGDSPGLSVTVEAPEGSERTMSASNAGGSSSSSSNANSASASSSSNTLSGSGSAGSSGSSSSSKSVGEFPSGSDFNSSDTAGFTSSGIGPHASSTATTRELTPAYAYVVGAWVLFNGSYFFLMRRK</sequence>
<evidence type="ECO:0000313" key="4">
    <source>
        <dbReference type="EMBL" id="KAE9005283.1"/>
    </source>
</evidence>
<evidence type="ECO:0000256" key="1">
    <source>
        <dbReference type="SAM" id="MobiDB-lite"/>
    </source>
</evidence>
<accession>A0A6A3KN99</accession>